<keyword evidence="3" id="KW-1185">Reference proteome</keyword>
<sequence>MEGRVPGQEDYPPGIGHGVDCIFDLGVKDPDDANNSLGIPLTRSSRGITHFRFKPYELVKLPPSTASLYEDDYYKDYDSNDLVGEDRATLQELERKTISIRKSISVQETDAMGHHQKPAYKINWHEDVLKVLKSVNGRDAKEYTPSFKCHPDSASHEDGSLVWVTDFELQIDSQHIVSLVLVTGIQWGPHDYRYPACFERANLPGQEFWAVLLGEGRSYVISDKEQSDNQPATIEILDEFDDNSSIARQVKHTDHPSAPTAFTTPQHRCWIFLITLAGLLEYTRNLSTMFSNMFQYKPLEHRDSFRLLHLEPGPNHSADLKGSLHHATLSDCDYDLIEPYTALSYVWGDASQKGAIHLGGSAKEITASLDAALRDLRDKSRVCRIWADALCIDQSNNAEKGMQVALMGRIYSTAHHTVIHLGKSPPRYDKLFKDLKAQSQNNTSGLGQLSLSADGIDSMRRDLLSKPWFRRVWVFQELVLSTDVWVQCDDLRIRWHHFCNAVDTKNVVSAMLLDTLSDTITQQGQPRNATPLEDMNSRRYDAFKAPLSTLLSCRRGIGATDPRDIVFGHLGVVSDRDRCDKFIKVDYDRDLARVSVDAARYFLDATGIESLLLHAMNPSPTTSPRIPSWCPRWSRPQVLWDNIHKVGNRFGGGDDSSYVSFGGTHHMVLSSPPVLAISGFEVTRIKATSHAFSNCGDDIGSEAESKVLTLELLQDIRSLTNDKAVILDSCKKAGIKYDEQRQKLFRASFKTCVDAANAQEYPTAGPRDVQHITDALTHHVKKPETSPLAGKRLAITSSHHCALVPEESQEGDIVAMLVNCYRHAVLRPEQVDNVDHLDKLITSAFEQANISDCPQGPMRARFRAVDDDDYDEWMDSFET</sequence>
<reference evidence="2" key="1">
    <citation type="journal article" date="2020" name="bioRxiv">
        <title>Historical genomics reveals the evolutionary mechanisms behind multiple outbreaks of the host-specific coffee wilt pathogen Fusarium xylarioides.</title>
        <authorList>
            <person name="Peck D."/>
            <person name="Nowell R.W."/>
            <person name="Flood J."/>
            <person name="Ryan M.J."/>
            <person name="Barraclough T.G."/>
        </authorList>
    </citation>
    <scope>NUCLEOTIDE SEQUENCE</scope>
    <source>
        <strain evidence="2">IMI 127659i</strain>
    </source>
</reference>
<organism evidence="2 3">
    <name type="scientific">Fusarium xylarioides</name>
    <dbReference type="NCBI Taxonomy" id="221167"/>
    <lineage>
        <taxon>Eukaryota</taxon>
        <taxon>Fungi</taxon>
        <taxon>Dikarya</taxon>
        <taxon>Ascomycota</taxon>
        <taxon>Pezizomycotina</taxon>
        <taxon>Sordariomycetes</taxon>
        <taxon>Hypocreomycetidae</taxon>
        <taxon>Hypocreales</taxon>
        <taxon>Nectriaceae</taxon>
        <taxon>Fusarium</taxon>
        <taxon>Fusarium fujikuroi species complex</taxon>
    </lineage>
</organism>
<gene>
    <name evidence="2" type="ORF">H9Q72_008181</name>
</gene>
<feature type="domain" description="Heterokaryon incompatibility" evidence="1">
    <location>
        <begin position="340"/>
        <end position="477"/>
    </location>
</feature>
<reference evidence="2" key="2">
    <citation type="submission" date="2020-10" db="EMBL/GenBank/DDBJ databases">
        <authorList>
            <person name="Peck L.D."/>
            <person name="Nowell R.W."/>
            <person name="Flood J."/>
            <person name="Ryan M.J."/>
            <person name="Barraclough T.G."/>
        </authorList>
    </citation>
    <scope>NUCLEOTIDE SEQUENCE</scope>
    <source>
        <strain evidence="2">IMI 127659i</strain>
    </source>
</reference>
<dbReference type="AlphaFoldDB" id="A0A9P7HNU6"/>
<dbReference type="PANTHER" id="PTHR24148">
    <property type="entry name" value="ANKYRIN REPEAT DOMAIN-CONTAINING PROTEIN 39 HOMOLOG-RELATED"/>
    <property type="match status" value="1"/>
</dbReference>
<accession>A0A9P7HNU6</accession>
<comment type="caution">
    <text evidence="2">The sequence shown here is derived from an EMBL/GenBank/DDBJ whole genome shotgun (WGS) entry which is preliminary data.</text>
</comment>
<dbReference type="Pfam" id="PF06985">
    <property type="entry name" value="HET"/>
    <property type="match status" value="1"/>
</dbReference>
<dbReference type="OrthoDB" id="20872at2759"/>
<proteinExistence type="predicted"/>
<dbReference type="EMBL" id="JADFTT010000290">
    <property type="protein sequence ID" value="KAG5763720.1"/>
    <property type="molecule type" value="Genomic_DNA"/>
</dbReference>
<dbReference type="PANTHER" id="PTHR24148:SF73">
    <property type="entry name" value="HET DOMAIN PROTEIN (AFU_ORTHOLOGUE AFUA_8G01020)"/>
    <property type="match status" value="1"/>
</dbReference>
<dbReference type="InterPro" id="IPR052895">
    <property type="entry name" value="HetReg/Transcr_Mod"/>
</dbReference>
<dbReference type="Proteomes" id="UP000750502">
    <property type="component" value="Unassembled WGS sequence"/>
</dbReference>
<evidence type="ECO:0000259" key="1">
    <source>
        <dbReference type="Pfam" id="PF06985"/>
    </source>
</evidence>
<dbReference type="InterPro" id="IPR010730">
    <property type="entry name" value="HET"/>
</dbReference>
<name>A0A9P7HNU6_9HYPO</name>
<evidence type="ECO:0000313" key="3">
    <source>
        <dbReference type="Proteomes" id="UP000750502"/>
    </source>
</evidence>
<evidence type="ECO:0000313" key="2">
    <source>
        <dbReference type="EMBL" id="KAG5763720.1"/>
    </source>
</evidence>
<protein>
    <recommendedName>
        <fullName evidence="1">Heterokaryon incompatibility domain-containing protein</fullName>
    </recommendedName>
</protein>